<sequence>MTHTSDFIPSISASVADWERERPTSFYDPPRRLLRSIRQFQRLQDKHGPIAWLRRHLTIASHHLWSVITATDIPVNCKIEGGLILAHPTGVVIHPDATLGVNCWIASCVTIGNGPSGAPKIGGHVDIGTGAKILGGITIGDHAKIGANAVVITDVPEGSTAVGVPAKMLPADSA</sequence>
<dbReference type="EC" id="2.3.1.30" evidence="5"/>
<evidence type="ECO:0000256" key="1">
    <source>
        <dbReference type="ARBA" id="ARBA00007274"/>
    </source>
</evidence>
<evidence type="ECO:0000256" key="2">
    <source>
        <dbReference type="ARBA" id="ARBA00022679"/>
    </source>
</evidence>
<dbReference type="InterPro" id="IPR001451">
    <property type="entry name" value="Hexapep"/>
</dbReference>
<dbReference type="GO" id="GO:0009001">
    <property type="term" value="F:serine O-acetyltransferase activity"/>
    <property type="evidence" value="ECO:0007669"/>
    <property type="project" value="UniProtKB-EC"/>
</dbReference>
<keyword evidence="3" id="KW-0677">Repeat</keyword>
<dbReference type="PROSITE" id="PS00101">
    <property type="entry name" value="HEXAPEP_TRANSFERASES"/>
    <property type="match status" value="1"/>
</dbReference>
<dbReference type="Pfam" id="PF00132">
    <property type="entry name" value="Hexapep"/>
    <property type="match status" value="1"/>
</dbReference>
<proteinExistence type="inferred from homology"/>
<protein>
    <submittedName>
        <fullName evidence="5">Serine acetyltransferase</fullName>
        <ecNumber evidence="5">2.3.1.30</ecNumber>
    </submittedName>
</protein>
<dbReference type="PANTHER" id="PTHR42811">
    <property type="entry name" value="SERINE ACETYLTRANSFERASE"/>
    <property type="match status" value="1"/>
</dbReference>
<dbReference type="EMBL" id="SJPJ01000001">
    <property type="protein sequence ID" value="TWT81921.1"/>
    <property type="molecule type" value="Genomic_DNA"/>
</dbReference>
<evidence type="ECO:0000313" key="6">
    <source>
        <dbReference type="Proteomes" id="UP000315010"/>
    </source>
</evidence>
<dbReference type="AlphaFoldDB" id="A0A5C5Z528"/>
<dbReference type="SUPFAM" id="SSF51161">
    <property type="entry name" value="Trimeric LpxA-like enzymes"/>
    <property type="match status" value="1"/>
</dbReference>
<comment type="caution">
    <text evidence="5">The sequence shown here is derived from an EMBL/GenBank/DDBJ whole genome shotgun (WGS) entry which is preliminary data.</text>
</comment>
<dbReference type="InterPro" id="IPR045304">
    <property type="entry name" value="LbH_SAT"/>
</dbReference>
<accession>A0A5C5Z528</accession>
<evidence type="ECO:0000256" key="3">
    <source>
        <dbReference type="ARBA" id="ARBA00022737"/>
    </source>
</evidence>
<comment type="similarity">
    <text evidence="1">Belongs to the transferase hexapeptide repeat family.</text>
</comment>
<keyword evidence="2 5" id="KW-0808">Transferase</keyword>
<dbReference type="Proteomes" id="UP000315010">
    <property type="component" value="Unassembled WGS sequence"/>
</dbReference>
<keyword evidence="6" id="KW-1185">Reference proteome</keyword>
<evidence type="ECO:0000256" key="4">
    <source>
        <dbReference type="ARBA" id="ARBA00023315"/>
    </source>
</evidence>
<dbReference type="InterPro" id="IPR018357">
    <property type="entry name" value="Hexapep_transf_CS"/>
</dbReference>
<name>A0A5C5Z528_9BACT</name>
<dbReference type="CDD" id="cd03354">
    <property type="entry name" value="LbH_SAT"/>
    <property type="match status" value="1"/>
</dbReference>
<gene>
    <name evidence="5" type="primary">cysE_2</name>
    <name evidence="5" type="ORF">CA13_33760</name>
</gene>
<dbReference type="RefSeq" id="WP_419194408.1">
    <property type="nucleotide sequence ID" value="NZ_SJPJ01000001.1"/>
</dbReference>
<dbReference type="InterPro" id="IPR011004">
    <property type="entry name" value="Trimer_LpxA-like_sf"/>
</dbReference>
<reference evidence="5 6" key="1">
    <citation type="submission" date="2019-02" db="EMBL/GenBank/DDBJ databases">
        <title>Deep-cultivation of Planctomycetes and their phenomic and genomic characterization uncovers novel biology.</title>
        <authorList>
            <person name="Wiegand S."/>
            <person name="Jogler M."/>
            <person name="Boedeker C."/>
            <person name="Pinto D."/>
            <person name="Vollmers J."/>
            <person name="Rivas-Marin E."/>
            <person name="Kohn T."/>
            <person name="Peeters S.H."/>
            <person name="Heuer A."/>
            <person name="Rast P."/>
            <person name="Oberbeckmann S."/>
            <person name="Bunk B."/>
            <person name="Jeske O."/>
            <person name="Meyerdierks A."/>
            <person name="Storesund J.E."/>
            <person name="Kallscheuer N."/>
            <person name="Luecker S."/>
            <person name="Lage O.M."/>
            <person name="Pohl T."/>
            <person name="Merkel B.J."/>
            <person name="Hornburger P."/>
            <person name="Mueller R.-W."/>
            <person name="Bruemmer F."/>
            <person name="Labrenz M."/>
            <person name="Spormann A.M."/>
            <person name="Op Den Camp H."/>
            <person name="Overmann J."/>
            <person name="Amann R."/>
            <person name="Jetten M.S.M."/>
            <person name="Mascher T."/>
            <person name="Medema M.H."/>
            <person name="Devos D.P."/>
            <person name="Kaster A.-K."/>
            <person name="Ovreas L."/>
            <person name="Rohde M."/>
            <person name="Galperin M.Y."/>
            <person name="Jogler C."/>
        </authorList>
    </citation>
    <scope>NUCLEOTIDE SEQUENCE [LARGE SCALE GENOMIC DNA]</scope>
    <source>
        <strain evidence="5 6">CA13</strain>
    </source>
</reference>
<organism evidence="5 6">
    <name type="scientific">Novipirellula herctigrandis</name>
    <dbReference type="NCBI Taxonomy" id="2527986"/>
    <lineage>
        <taxon>Bacteria</taxon>
        <taxon>Pseudomonadati</taxon>
        <taxon>Planctomycetota</taxon>
        <taxon>Planctomycetia</taxon>
        <taxon>Pirellulales</taxon>
        <taxon>Pirellulaceae</taxon>
        <taxon>Novipirellula</taxon>
    </lineage>
</organism>
<dbReference type="Gene3D" id="2.160.10.10">
    <property type="entry name" value="Hexapeptide repeat proteins"/>
    <property type="match status" value="1"/>
</dbReference>
<keyword evidence="4 5" id="KW-0012">Acyltransferase</keyword>
<evidence type="ECO:0000313" key="5">
    <source>
        <dbReference type="EMBL" id="TWT81921.1"/>
    </source>
</evidence>